<keyword evidence="5" id="KW-0804">Transcription</keyword>
<dbReference type="SUPFAM" id="SSF88946">
    <property type="entry name" value="Sigma2 domain of RNA polymerase sigma factors"/>
    <property type="match status" value="1"/>
</dbReference>
<dbReference type="Proteomes" id="UP000518300">
    <property type="component" value="Unassembled WGS sequence"/>
</dbReference>
<evidence type="ECO:0000256" key="1">
    <source>
        <dbReference type="ARBA" id="ARBA00010641"/>
    </source>
</evidence>
<dbReference type="InterPro" id="IPR013325">
    <property type="entry name" value="RNA_pol_sigma_r2"/>
</dbReference>
<reference evidence="8 9" key="1">
    <citation type="submission" date="2020-04" db="EMBL/GenBank/DDBJ databases">
        <title>Draft genome of Pyxidicoccus fallax type strain.</title>
        <authorList>
            <person name="Whitworth D.E."/>
        </authorList>
    </citation>
    <scope>NUCLEOTIDE SEQUENCE [LARGE SCALE GENOMIC DNA]</scope>
    <source>
        <strain evidence="8 9">DSM 14698</strain>
    </source>
</reference>
<dbReference type="PANTHER" id="PTHR43133:SF8">
    <property type="entry name" value="RNA POLYMERASE SIGMA FACTOR HI_1459-RELATED"/>
    <property type="match status" value="1"/>
</dbReference>
<keyword evidence="2" id="KW-0805">Transcription regulation</keyword>
<proteinExistence type="inferred from homology"/>
<gene>
    <name evidence="8" type="ORF">HG543_18935</name>
</gene>
<evidence type="ECO:0000313" key="9">
    <source>
        <dbReference type="Proteomes" id="UP000518300"/>
    </source>
</evidence>
<evidence type="ECO:0000259" key="7">
    <source>
        <dbReference type="Pfam" id="PF08281"/>
    </source>
</evidence>
<dbReference type="Pfam" id="PF08281">
    <property type="entry name" value="Sigma70_r4_2"/>
    <property type="match status" value="1"/>
</dbReference>
<keyword evidence="9" id="KW-1185">Reference proteome</keyword>
<dbReference type="RefSeq" id="WP_169346204.1">
    <property type="nucleotide sequence ID" value="NZ_JABBJJ010000082.1"/>
</dbReference>
<organism evidence="8 9">
    <name type="scientific">Pyxidicoccus fallax</name>
    <dbReference type="NCBI Taxonomy" id="394095"/>
    <lineage>
        <taxon>Bacteria</taxon>
        <taxon>Pseudomonadati</taxon>
        <taxon>Myxococcota</taxon>
        <taxon>Myxococcia</taxon>
        <taxon>Myxococcales</taxon>
        <taxon>Cystobacterineae</taxon>
        <taxon>Myxococcaceae</taxon>
        <taxon>Pyxidicoccus</taxon>
    </lineage>
</organism>
<evidence type="ECO:0000259" key="6">
    <source>
        <dbReference type="Pfam" id="PF04542"/>
    </source>
</evidence>
<evidence type="ECO:0000256" key="2">
    <source>
        <dbReference type="ARBA" id="ARBA00023015"/>
    </source>
</evidence>
<dbReference type="EMBL" id="JABBJJ010000082">
    <property type="protein sequence ID" value="NMO16918.1"/>
    <property type="molecule type" value="Genomic_DNA"/>
</dbReference>
<dbReference type="PANTHER" id="PTHR43133">
    <property type="entry name" value="RNA POLYMERASE ECF-TYPE SIGMA FACTO"/>
    <property type="match status" value="1"/>
</dbReference>
<evidence type="ECO:0000313" key="8">
    <source>
        <dbReference type="EMBL" id="NMO16918.1"/>
    </source>
</evidence>
<dbReference type="AlphaFoldDB" id="A0A848LI03"/>
<keyword evidence="4" id="KW-0238">DNA-binding</keyword>
<accession>A0A848LI03</accession>
<protein>
    <submittedName>
        <fullName evidence="8">RNA polymerase sigma factor</fullName>
    </submittedName>
</protein>
<dbReference type="InterPro" id="IPR036388">
    <property type="entry name" value="WH-like_DNA-bd_sf"/>
</dbReference>
<feature type="domain" description="RNA polymerase sigma-70 region 2" evidence="6">
    <location>
        <begin position="7"/>
        <end position="72"/>
    </location>
</feature>
<dbReference type="Pfam" id="PF04542">
    <property type="entry name" value="Sigma70_r2"/>
    <property type="match status" value="1"/>
</dbReference>
<dbReference type="GO" id="GO:0006352">
    <property type="term" value="P:DNA-templated transcription initiation"/>
    <property type="evidence" value="ECO:0007669"/>
    <property type="project" value="InterPro"/>
</dbReference>
<dbReference type="SUPFAM" id="SSF88659">
    <property type="entry name" value="Sigma3 and sigma4 domains of RNA polymerase sigma factors"/>
    <property type="match status" value="1"/>
</dbReference>
<dbReference type="NCBIfam" id="TIGR02937">
    <property type="entry name" value="sigma70-ECF"/>
    <property type="match status" value="1"/>
</dbReference>
<name>A0A848LI03_9BACT</name>
<comment type="caution">
    <text evidence="8">The sequence shown here is derived from an EMBL/GenBank/DDBJ whole genome shotgun (WGS) entry which is preliminary data.</text>
</comment>
<evidence type="ECO:0000256" key="5">
    <source>
        <dbReference type="ARBA" id="ARBA00023163"/>
    </source>
</evidence>
<sequence length="160" mass="18709">MTVEEAYQAYFPRIREKCRRMMQNTGDAEDVAQETFVRLWQAGLQDAPPRRVVGWVYRTSTRLAIDRMRRRRAAAEFSCEETLLRLATAVPLEREVAQREALARLVGQLPADELEAVFLHRLDRLTQPELAEVLQISERTVRRLLSRFEERLEKLREGVA</sequence>
<dbReference type="InterPro" id="IPR014284">
    <property type="entry name" value="RNA_pol_sigma-70_dom"/>
</dbReference>
<dbReference type="InterPro" id="IPR013324">
    <property type="entry name" value="RNA_pol_sigma_r3/r4-like"/>
</dbReference>
<dbReference type="InterPro" id="IPR039425">
    <property type="entry name" value="RNA_pol_sigma-70-like"/>
</dbReference>
<keyword evidence="3" id="KW-0731">Sigma factor</keyword>
<evidence type="ECO:0000256" key="3">
    <source>
        <dbReference type="ARBA" id="ARBA00023082"/>
    </source>
</evidence>
<dbReference type="GO" id="GO:0003677">
    <property type="term" value="F:DNA binding"/>
    <property type="evidence" value="ECO:0007669"/>
    <property type="project" value="UniProtKB-KW"/>
</dbReference>
<dbReference type="InterPro" id="IPR007627">
    <property type="entry name" value="RNA_pol_sigma70_r2"/>
</dbReference>
<dbReference type="InterPro" id="IPR013249">
    <property type="entry name" value="RNA_pol_sigma70_r4_t2"/>
</dbReference>
<evidence type="ECO:0000256" key="4">
    <source>
        <dbReference type="ARBA" id="ARBA00023125"/>
    </source>
</evidence>
<dbReference type="GO" id="GO:0016987">
    <property type="term" value="F:sigma factor activity"/>
    <property type="evidence" value="ECO:0007669"/>
    <property type="project" value="UniProtKB-KW"/>
</dbReference>
<comment type="similarity">
    <text evidence="1">Belongs to the sigma-70 factor family. ECF subfamily.</text>
</comment>
<dbReference type="Gene3D" id="1.10.10.10">
    <property type="entry name" value="Winged helix-like DNA-binding domain superfamily/Winged helix DNA-binding domain"/>
    <property type="match status" value="1"/>
</dbReference>
<feature type="domain" description="RNA polymerase sigma factor 70 region 4 type 2" evidence="7">
    <location>
        <begin position="99"/>
        <end position="147"/>
    </location>
</feature>
<dbReference type="Gene3D" id="1.10.1740.10">
    <property type="match status" value="1"/>
</dbReference>